<evidence type="ECO:0000256" key="4">
    <source>
        <dbReference type="ARBA" id="ARBA00022989"/>
    </source>
</evidence>
<feature type="transmembrane region" description="Helical" evidence="6">
    <location>
        <begin position="28"/>
        <end position="47"/>
    </location>
</feature>
<dbReference type="InterPro" id="IPR037185">
    <property type="entry name" value="EmrE-like"/>
</dbReference>
<proteinExistence type="inferred from homology"/>
<dbReference type="InterPro" id="IPR050638">
    <property type="entry name" value="AA-Vitamin_Transporters"/>
</dbReference>
<dbReference type="PANTHER" id="PTHR32322">
    <property type="entry name" value="INNER MEMBRANE TRANSPORTER"/>
    <property type="match status" value="1"/>
</dbReference>
<dbReference type="OrthoDB" id="9804865at2"/>
<keyword evidence="5 6" id="KW-0472">Membrane</keyword>
<comment type="similarity">
    <text evidence="2">Belongs to the EamA transporter family.</text>
</comment>
<keyword evidence="4 6" id="KW-1133">Transmembrane helix</keyword>
<feature type="transmembrane region" description="Helical" evidence="6">
    <location>
        <begin position="196"/>
        <end position="219"/>
    </location>
</feature>
<dbReference type="Pfam" id="PF00892">
    <property type="entry name" value="EamA"/>
    <property type="match status" value="2"/>
</dbReference>
<feature type="transmembrane region" description="Helical" evidence="6">
    <location>
        <begin position="59"/>
        <end position="76"/>
    </location>
</feature>
<dbReference type="AlphaFoldDB" id="A0A511RJS1"/>
<gene>
    <name evidence="8" type="ORF">ODE01S_13390</name>
</gene>
<dbReference type="PANTHER" id="PTHR32322:SF2">
    <property type="entry name" value="EAMA DOMAIN-CONTAINING PROTEIN"/>
    <property type="match status" value="1"/>
</dbReference>
<feature type="transmembrane region" description="Helical" evidence="6">
    <location>
        <begin position="167"/>
        <end position="184"/>
    </location>
</feature>
<keyword evidence="3 6" id="KW-0812">Transmembrane</keyword>
<evidence type="ECO:0000256" key="1">
    <source>
        <dbReference type="ARBA" id="ARBA00004141"/>
    </source>
</evidence>
<evidence type="ECO:0000313" key="8">
    <source>
        <dbReference type="EMBL" id="GEM89905.1"/>
    </source>
</evidence>
<name>A0A511RJS1_9DEIN</name>
<dbReference type="Proteomes" id="UP000321827">
    <property type="component" value="Unassembled WGS sequence"/>
</dbReference>
<evidence type="ECO:0000256" key="2">
    <source>
        <dbReference type="ARBA" id="ARBA00007362"/>
    </source>
</evidence>
<evidence type="ECO:0000256" key="5">
    <source>
        <dbReference type="ARBA" id="ARBA00023136"/>
    </source>
</evidence>
<organism evidence="8 9">
    <name type="scientific">Oceanithermus desulfurans NBRC 100063</name>
    <dbReference type="NCBI Taxonomy" id="1227550"/>
    <lineage>
        <taxon>Bacteria</taxon>
        <taxon>Thermotogati</taxon>
        <taxon>Deinococcota</taxon>
        <taxon>Deinococci</taxon>
        <taxon>Thermales</taxon>
        <taxon>Thermaceae</taxon>
        <taxon>Oceanithermus</taxon>
    </lineage>
</organism>
<comment type="subcellular location">
    <subcellularLocation>
        <location evidence="1">Membrane</location>
        <topology evidence="1">Multi-pass membrane protein</topology>
    </subcellularLocation>
</comment>
<reference evidence="8 9" key="1">
    <citation type="submission" date="2019-07" db="EMBL/GenBank/DDBJ databases">
        <title>Whole genome shotgun sequence of Oceanithermus desulfurans NBRC 100063.</title>
        <authorList>
            <person name="Hosoyama A."/>
            <person name="Uohara A."/>
            <person name="Ohji S."/>
            <person name="Ichikawa N."/>
        </authorList>
    </citation>
    <scope>NUCLEOTIDE SEQUENCE [LARGE SCALE GENOMIC DNA]</scope>
    <source>
        <strain evidence="8 9">NBRC 100063</strain>
    </source>
</reference>
<evidence type="ECO:0000256" key="6">
    <source>
        <dbReference type="SAM" id="Phobius"/>
    </source>
</evidence>
<sequence length="273" mass="28362">MTYIVLAALLWGLGGALAGRFMQSIPPEVLIPLRFGLAFLLLLPVVVRRPPERGEYLRLFGVGLALAGAQAFYYLAIDATTVATGIFLQYLAPVLLTLYALLRRERLAPRSLAGVALAVAGAYLLVLGPGGWVGRPVGVAYGLLAAFSFAFYAAISQRLGTPAFTSLGVATGVGALLSLPVLWAQRAQVLALDAGAALAVGYLVIFGTVLPFGLFLLGVRRVPARIATLVALIEPFAGALFAVFLVGQPLTPGVLLGGALIALGVVLNRGARA</sequence>
<dbReference type="InterPro" id="IPR000620">
    <property type="entry name" value="EamA_dom"/>
</dbReference>
<feature type="transmembrane region" description="Helical" evidence="6">
    <location>
        <begin position="114"/>
        <end position="132"/>
    </location>
</feature>
<evidence type="ECO:0000256" key="3">
    <source>
        <dbReference type="ARBA" id="ARBA00022692"/>
    </source>
</evidence>
<comment type="caution">
    <text evidence="8">The sequence shown here is derived from an EMBL/GenBank/DDBJ whole genome shotgun (WGS) entry which is preliminary data.</text>
</comment>
<protein>
    <submittedName>
        <fullName evidence="8">Permease</fullName>
    </submittedName>
</protein>
<accession>A0A511RJS1</accession>
<dbReference type="EMBL" id="BJXN01000008">
    <property type="protein sequence ID" value="GEM89905.1"/>
    <property type="molecule type" value="Genomic_DNA"/>
</dbReference>
<dbReference type="GO" id="GO:0016020">
    <property type="term" value="C:membrane"/>
    <property type="evidence" value="ECO:0007669"/>
    <property type="project" value="UniProtKB-SubCell"/>
</dbReference>
<feature type="transmembrane region" description="Helical" evidence="6">
    <location>
        <begin position="82"/>
        <end position="102"/>
    </location>
</feature>
<feature type="transmembrane region" description="Helical" evidence="6">
    <location>
        <begin position="226"/>
        <end position="247"/>
    </location>
</feature>
<feature type="domain" description="EamA" evidence="7">
    <location>
        <begin position="138"/>
        <end position="268"/>
    </location>
</feature>
<feature type="transmembrane region" description="Helical" evidence="6">
    <location>
        <begin position="253"/>
        <end position="271"/>
    </location>
</feature>
<dbReference type="SUPFAM" id="SSF103481">
    <property type="entry name" value="Multidrug resistance efflux transporter EmrE"/>
    <property type="match status" value="2"/>
</dbReference>
<feature type="domain" description="EamA" evidence="7">
    <location>
        <begin position="3"/>
        <end position="126"/>
    </location>
</feature>
<evidence type="ECO:0000259" key="7">
    <source>
        <dbReference type="Pfam" id="PF00892"/>
    </source>
</evidence>
<dbReference type="RefSeq" id="WP_147147167.1">
    <property type="nucleotide sequence ID" value="NZ_BJXN01000008.1"/>
</dbReference>
<feature type="transmembrane region" description="Helical" evidence="6">
    <location>
        <begin position="138"/>
        <end position="155"/>
    </location>
</feature>
<evidence type="ECO:0000313" key="9">
    <source>
        <dbReference type="Proteomes" id="UP000321827"/>
    </source>
</evidence>